<reference evidence="1 2" key="1">
    <citation type="submission" date="2019-02" db="EMBL/GenBank/DDBJ databases">
        <title>Deep-cultivation of Planctomycetes and their phenomic and genomic characterization uncovers novel biology.</title>
        <authorList>
            <person name="Wiegand S."/>
            <person name="Jogler M."/>
            <person name="Boedeker C."/>
            <person name="Pinto D."/>
            <person name="Vollmers J."/>
            <person name="Rivas-Marin E."/>
            <person name="Kohn T."/>
            <person name="Peeters S.H."/>
            <person name="Heuer A."/>
            <person name="Rast P."/>
            <person name="Oberbeckmann S."/>
            <person name="Bunk B."/>
            <person name="Jeske O."/>
            <person name="Meyerdierks A."/>
            <person name="Storesund J.E."/>
            <person name="Kallscheuer N."/>
            <person name="Luecker S."/>
            <person name="Lage O.M."/>
            <person name="Pohl T."/>
            <person name="Merkel B.J."/>
            <person name="Hornburger P."/>
            <person name="Mueller R.-W."/>
            <person name="Bruemmer F."/>
            <person name="Labrenz M."/>
            <person name="Spormann A.M."/>
            <person name="Op Den Camp H."/>
            <person name="Overmann J."/>
            <person name="Amann R."/>
            <person name="Jetten M.S.M."/>
            <person name="Mascher T."/>
            <person name="Medema M.H."/>
            <person name="Devos D.P."/>
            <person name="Kaster A.-K."/>
            <person name="Ovreas L."/>
            <person name="Rohde M."/>
            <person name="Galperin M.Y."/>
            <person name="Jogler C."/>
        </authorList>
    </citation>
    <scope>NUCLEOTIDE SEQUENCE [LARGE SCALE GENOMIC DNA]</scope>
    <source>
        <strain evidence="1 2">KOR42</strain>
    </source>
</reference>
<name>A0A5C5WDW6_9PLAN</name>
<proteinExistence type="predicted"/>
<dbReference type="Proteomes" id="UP000317243">
    <property type="component" value="Unassembled WGS sequence"/>
</dbReference>
<sequence>MTITEPRELGKFVEVCKIKSVGCLYFKGQGGWFRAPR</sequence>
<protein>
    <submittedName>
        <fullName evidence="1">Uncharacterized protein</fullName>
    </submittedName>
</protein>
<comment type="caution">
    <text evidence="1">The sequence shown here is derived from an EMBL/GenBank/DDBJ whole genome shotgun (WGS) entry which is preliminary data.</text>
</comment>
<keyword evidence="2" id="KW-1185">Reference proteome</keyword>
<evidence type="ECO:0000313" key="2">
    <source>
        <dbReference type="Proteomes" id="UP000317243"/>
    </source>
</evidence>
<evidence type="ECO:0000313" key="1">
    <source>
        <dbReference type="EMBL" id="TWT48235.1"/>
    </source>
</evidence>
<gene>
    <name evidence="1" type="ORF">KOR42_40260</name>
</gene>
<dbReference type="AlphaFoldDB" id="A0A5C5WDW6"/>
<organism evidence="1 2">
    <name type="scientific">Thalassoglobus neptunius</name>
    <dbReference type="NCBI Taxonomy" id="1938619"/>
    <lineage>
        <taxon>Bacteria</taxon>
        <taxon>Pseudomonadati</taxon>
        <taxon>Planctomycetota</taxon>
        <taxon>Planctomycetia</taxon>
        <taxon>Planctomycetales</taxon>
        <taxon>Planctomycetaceae</taxon>
        <taxon>Thalassoglobus</taxon>
    </lineage>
</organism>
<dbReference type="EMBL" id="SIHI01000020">
    <property type="protein sequence ID" value="TWT48235.1"/>
    <property type="molecule type" value="Genomic_DNA"/>
</dbReference>
<accession>A0A5C5WDW6</accession>